<protein>
    <submittedName>
        <fullName evidence="6">TetR/AcrR family transcriptional regulator</fullName>
    </submittedName>
</protein>
<evidence type="ECO:0000256" key="3">
    <source>
        <dbReference type="ARBA" id="ARBA00023163"/>
    </source>
</evidence>
<dbReference type="InterPro" id="IPR001647">
    <property type="entry name" value="HTH_TetR"/>
</dbReference>
<dbReference type="Gene3D" id="1.10.357.10">
    <property type="entry name" value="Tetracycline Repressor, domain 2"/>
    <property type="match status" value="1"/>
</dbReference>
<keyword evidence="1" id="KW-0805">Transcription regulation</keyword>
<keyword evidence="2 4" id="KW-0238">DNA-binding</keyword>
<dbReference type="PANTHER" id="PTHR30055:SF234">
    <property type="entry name" value="HTH-TYPE TRANSCRIPTIONAL REGULATOR BETI"/>
    <property type="match status" value="1"/>
</dbReference>
<dbReference type="PRINTS" id="PR00455">
    <property type="entry name" value="HTHTETR"/>
</dbReference>
<dbReference type="InterPro" id="IPR009057">
    <property type="entry name" value="Homeodomain-like_sf"/>
</dbReference>
<dbReference type="PANTHER" id="PTHR30055">
    <property type="entry name" value="HTH-TYPE TRANSCRIPTIONAL REGULATOR RUTR"/>
    <property type="match status" value="1"/>
</dbReference>
<dbReference type="RefSeq" id="WP_327100617.1">
    <property type="nucleotide sequence ID" value="NZ_CP109149.1"/>
</dbReference>
<dbReference type="InterPro" id="IPR050109">
    <property type="entry name" value="HTH-type_TetR-like_transc_reg"/>
</dbReference>
<dbReference type="EMBL" id="CP109441">
    <property type="protein sequence ID" value="WUV47551.1"/>
    <property type="molecule type" value="Genomic_DNA"/>
</dbReference>
<keyword evidence="3" id="KW-0804">Transcription</keyword>
<evidence type="ECO:0000259" key="5">
    <source>
        <dbReference type="PROSITE" id="PS50977"/>
    </source>
</evidence>
<reference evidence="6" key="1">
    <citation type="submission" date="2022-10" db="EMBL/GenBank/DDBJ databases">
        <title>The complete genomes of actinobacterial strains from the NBC collection.</title>
        <authorList>
            <person name="Joergensen T.S."/>
            <person name="Alvarez Arevalo M."/>
            <person name="Sterndorff E.B."/>
            <person name="Faurdal D."/>
            <person name="Vuksanovic O."/>
            <person name="Mourched A.-S."/>
            <person name="Charusanti P."/>
            <person name="Shaw S."/>
            <person name="Blin K."/>
            <person name="Weber T."/>
        </authorList>
    </citation>
    <scope>NUCLEOTIDE SEQUENCE</scope>
    <source>
        <strain evidence="6">NBC_01482</strain>
    </source>
</reference>
<dbReference type="Proteomes" id="UP001432062">
    <property type="component" value="Chromosome"/>
</dbReference>
<organism evidence="6 7">
    <name type="scientific">Nocardia vinacea</name>
    <dbReference type="NCBI Taxonomy" id="96468"/>
    <lineage>
        <taxon>Bacteria</taxon>
        <taxon>Bacillati</taxon>
        <taxon>Actinomycetota</taxon>
        <taxon>Actinomycetes</taxon>
        <taxon>Mycobacteriales</taxon>
        <taxon>Nocardiaceae</taxon>
        <taxon>Nocardia</taxon>
    </lineage>
</organism>
<sequence length="192" mass="21035">MTRADDVVREADSRQRLIDVAVALFIRHSFAGTSLQMIADELGFTKAAIYYHFRTREQLLLAVLRPLLQQLRSVIETAEQQRTARARAESMLNGYAELVAASRSIAAVVTTDPSVIRVVRQQPDWRKVIDQPVALLAELTPGPDGVIAATAVLTGLAGAASGAPSDVDQETLNRQLLDIGRRILGLRRPRVT</sequence>
<keyword evidence="7" id="KW-1185">Reference proteome</keyword>
<evidence type="ECO:0000256" key="1">
    <source>
        <dbReference type="ARBA" id="ARBA00023015"/>
    </source>
</evidence>
<accession>A0ABZ1YX14</accession>
<name>A0ABZ1YX14_9NOCA</name>
<dbReference type="SUPFAM" id="SSF46689">
    <property type="entry name" value="Homeodomain-like"/>
    <property type="match status" value="1"/>
</dbReference>
<proteinExistence type="predicted"/>
<evidence type="ECO:0000256" key="4">
    <source>
        <dbReference type="PROSITE-ProRule" id="PRU00335"/>
    </source>
</evidence>
<dbReference type="Pfam" id="PF00440">
    <property type="entry name" value="TetR_N"/>
    <property type="match status" value="1"/>
</dbReference>
<dbReference type="PROSITE" id="PS50977">
    <property type="entry name" value="HTH_TETR_2"/>
    <property type="match status" value="1"/>
</dbReference>
<gene>
    <name evidence="6" type="ORF">OG563_04735</name>
</gene>
<evidence type="ECO:0000256" key="2">
    <source>
        <dbReference type="ARBA" id="ARBA00023125"/>
    </source>
</evidence>
<evidence type="ECO:0000313" key="6">
    <source>
        <dbReference type="EMBL" id="WUV47551.1"/>
    </source>
</evidence>
<feature type="domain" description="HTH tetR-type" evidence="5">
    <location>
        <begin position="11"/>
        <end position="71"/>
    </location>
</feature>
<evidence type="ECO:0000313" key="7">
    <source>
        <dbReference type="Proteomes" id="UP001432062"/>
    </source>
</evidence>
<feature type="DNA-binding region" description="H-T-H motif" evidence="4">
    <location>
        <begin position="34"/>
        <end position="53"/>
    </location>
</feature>